<gene>
    <name evidence="3" type="primary">LOC116297222</name>
</gene>
<dbReference type="InParanoid" id="A0A6P8I873"/>
<keyword evidence="1" id="KW-0732">Signal</keyword>
<dbReference type="OrthoDB" id="10295529at2759"/>
<protein>
    <submittedName>
        <fullName evidence="3">Uncharacterized protein LOC116297222</fullName>
    </submittedName>
</protein>
<name>A0A6P8I873_ACTTE</name>
<evidence type="ECO:0000313" key="2">
    <source>
        <dbReference type="Proteomes" id="UP000515163"/>
    </source>
</evidence>
<accession>A0A6P8I873</accession>
<dbReference type="Proteomes" id="UP000515163">
    <property type="component" value="Unplaced"/>
</dbReference>
<proteinExistence type="predicted"/>
<evidence type="ECO:0000313" key="3">
    <source>
        <dbReference type="RefSeq" id="XP_031561267.1"/>
    </source>
</evidence>
<dbReference type="GeneID" id="116297222"/>
<dbReference type="RefSeq" id="XP_031561267.1">
    <property type="nucleotide sequence ID" value="XM_031705407.1"/>
</dbReference>
<keyword evidence="2" id="KW-1185">Reference proteome</keyword>
<dbReference type="KEGG" id="aten:116297222"/>
<feature type="signal peptide" evidence="1">
    <location>
        <begin position="1"/>
        <end position="24"/>
    </location>
</feature>
<organism evidence="2 3">
    <name type="scientific">Actinia tenebrosa</name>
    <name type="common">Australian red waratah sea anemone</name>
    <dbReference type="NCBI Taxonomy" id="6105"/>
    <lineage>
        <taxon>Eukaryota</taxon>
        <taxon>Metazoa</taxon>
        <taxon>Cnidaria</taxon>
        <taxon>Anthozoa</taxon>
        <taxon>Hexacorallia</taxon>
        <taxon>Actiniaria</taxon>
        <taxon>Actiniidae</taxon>
        <taxon>Actinia</taxon>
    </lineage>
</organism>
<evidence type="ECO:0000256" key="1">
    <source>
        <dbReference type="SAM" id="SignalP"/>
    </source>
</evidence>
<dbReference type="AlphaFoldDB" id="A0A6P8I873"/>
<sequence length="222" mass="25753">MFFKSNPVLVIFVILFFIFNIVHTTSLENEDYIENDPALNTEQSSDEGEDKRAIRIRCYCWIGWVKKKNTKYINFGSIRKFKLFETKKHSKCSASCSKKCAPYLKPNYFNYLCGKIGKKYHYKEHKVGCFSRVGKFDLPNNLWDFDGSPHGLCCKKVMKSCTSVYGTGFYYHSGLKLCIKYLAPGPIPGFSNGTKKPPLCFYWNKLYACQPPKYYTKSVPCW</sequence>
<feature type="chain" id="PRO_5027858774" evidence="1">
    <location>
        <begin position="25"/>
        <end position="222"/>
    </location>
</feature>
<reference evidence="3" key="1">
    <citation type="submission" date="2025-08" db="UniProtKB">
        <authorList>
            <consortium name="RefSeq"/>
        </authorList>
    </citation>
    <scope>IDENTIFICATION</scope>
    <source>
        <tissue evidence="3">Tentacle</tissue>
    </source>
</reference>